<dbReference type="InterPro" id="IPR012338">
    <property type="entry name" value="Beta-lactam/transpept-like"/>
</dbReference>
<dbReference type="EMBL" id="JACHJR010000001">
    <property type="protein sequence ID" value="MBB4947367.1"/>
    <property type="molecule type" value="Genomic_DNA"/>
</dbReference>
<dbReference type="InterPro" id="IPR001967">
    <property type="entry name" value="Peptidase_S11_N"/>
</dbReference>
<feature type="active site" description="Proton acceptor" evidence="12">
    <location>
        <position position="280"/>
    </location>
</feature>
<gene>
    <name evidence="19" type="ORF">F4556_002902</name>
</gene>
<protein>
    <recommendedName>
        <fullName evidence="3">serine-type D-Ala-D-Ala carboxypeptidase</fullName>
        <ecNumber evidence="3">3.4.16.4</ecNumber>
    </recommendedName>
</protein>
<dbReference type="GO" id="GO:0071555">
    <property type="term" value="P:cell wall organization"/>
    <property type="evidence" value="ECO:0007669"/>
    <property type="project" value="UniProtKB-KW"/>
</dbReference>
<evidence type="ECO:0000256" key="10">
    <source>
        <dbReference type="ARBA" id="ARBA00023316"/>
    </source>
</evidence>
<evidence type="ECO:0000256" key="8">
    <source>
        <dbReference type="ARBA" id="ARBA00022960"/>
    </source>
</evidence>
<evidence type="ECO:0000256" key="11">
    <source>
        <dbReference type="ARBA" id="ARBA00034000"/>
    </source>
</evidence>
<keyword evidence="4 19" id="KW-0121">Carboxypeptidase</keyword>
<keyword evidence="10" id="KW-0961">Cell wall biogenesis/degradation</keyword>
<proteinExistence type="inferred from homology"/>
<feature type="compositionally biased region" description="Low complexity" evidence="15">
    <location>
        <begin position="20"/>
        <end position="30"/>
    </location>
</feature>
<dbReference type="Pfam" id="PF07943">
    <property type="entry name" value="PBP5_C"/>
    <property type="match status" value="1"/>
</dbReference>
<evidence type="ECO:0000256" key="13">
    <source>
        <dbReference type="PIRSR" id="PIRSR618044-2"/>
    </source>
</evidence>
<dbReference type="PANTHER" id="PTHR21581">
    <property type="entry name" value="D-ALANYL-D-ALANINE CARBOXYPEPTIDASE"/>
    <property type="match status" value="1"/>
</dbReference>
<sequence length="595" mass="62132">MGESPDKVRRDGEGEEELSADSAGTGSSSTVQLRVRDVDSRTTMLRLPVDNATTMLKLPEEAEAEAVTSPDKPEAESAEPVEEPRAVDPRLAVRDAKDEADVAGSEVEPEVEVEAAEVAEVEVAEVAEVEAEAPEAVAEAGPVKLAKPPVQVWTVPEPAALPAEEPPAPLPMPETTSEAMEVLAALSARPVSPFRRGVKRVTVWSLFVAVVIGAVVAAQLLRPLPDPKVKLSLAGSYTFTGSPLTLPWPAKGQAAAEVVGVGSLGSSGPETPAPIASVTKVMNAHLILRAHPLKKGEPGPVITVDKQAAAESSNVDESRAQLTEGQKLSEFEALELLMLPSANNVARLLARWDSGSEAEFVKKMNDEAKALGMTNTTYADPAGYNNDTKSTAKDQLKLAGQVMQDDVFRQVVATPDMTFNGQRIYNTNGLLSAKNGVIGIKTGSSTPAGSCLMWAAVKEIGGTKRMILGVTLGQPAGVDNLLKAAQTVSQKIITAAQDGLTGQTLAKQGQVVGYVDDGLGGQVPVVATKDLTVAGWSGITAQLTMKAEQLGHTVKAGTPVGTIAAGEGEGKVEVPVTLQSDLAPPSIMSRLLRIM</sequence>
<evidence type="ECO:0000256" key="3">
    <source>
        <dbReference type="ARBA" id="ARBA00012448"/>
    </source>
</evidence>
<dbReference type="InterPro" id="IPR018044">
    <property type="entry name" value="Peptidase_S11"/>
</dbReference>
<reference evidence="19 20" key="1">
    <citation type="submission" date="2020-08" db="EMBL/GenBank/DDBJ databases">
        <title>Sequencing the genomes of 1000 actinobacteria strains.</title>
        <authorList>
            <person name="Klenk H.-P."/>
        </authorList>
    </citation>
    <scope>NUCLEOTIDE SEQUENCE [LARGE SCALE GENOMIC DNA]</scope>
    <source>
        <strain evidence="19 20">DSM 44786</strain>
    </source>
</reference>
<comment type="caution">
    <text evidence="19">The sequence shown here is derived from an EMBL/GenBank/DDBJ whole genome shotgun (WGS) entry which is preliminary data.</text>
</comment>
<dbReference type="Pfam" id="PF00768">
    <property type="entry name" value="Peptidase_S11"/>
    <property type="match status" value="1"/>
</dbReference>
<feature type="active site" evidence="12">
    <location>
        <position position="341"/>
    </location>
</feature>
<keyword evidence="16" id="KW-0472">Membrane</keyword>
<evidence type="ECO:0000256" key="5">
    <source>
        <dbReference type="ARBA" id="ARBA00022670"/>
    </source>
</evidence>
<evidence type="ECO:0000256" key="16">
    <source>
        <dbReference type="SAM" id="Phobius"/>
    </source>
</evidence>
<feature type="region of interest" description="Disordered" evidence="15">
    <location>
        <begin position="52"/>
        <end position="90"/>
    </location>
</feature>
<evidence type="ECO:0000256" key="9">
    <source>
        <dbReference type="ARBA" id="ARBA00022984"/>
    </source>
</evidence>
<keyword evidence="16" id="KW-0812">Transmembrane</keyword>
<evidence type="ECO:0000256" key="12">
    <source>
        <dbReference type="PIRSR" id="PIRSR618044-1"/>
    </source>
</evidence>
<dbReference type="GO" id="GO:0009252">
    <property type="term" value="P:peptidoglycan biosynthetic process"/>
    <property type="evidence" value="ECO:0007669"/>
    <property type="project" value="UniProtKB-KW"/>
</dbReference>
<evidence type="ECO:0000259" key="18">
    <source>
        <dbReference type="Pfam" id="PF07943"/>
    </source>
</evidence>
<dbReference type="GO" id="GO:0008360">
    <property type="term" value="P:regulation of cell shape"/>
    <property type="evidence" value="ECO:0007669"/>
    <property type="project" value="UniProtKB-KW"/>
</dbReference>
<feature type="domain" description="Peptidase S11 D-alanyl-D-alanine carboxypeptidase A N-terminal" evidence="17">
    <location>
        <begin position="268"/>
        <end position="467"/>
    </location>
</feature>
<dbReference type="GO" id="GO:0009002">
    <property type="term" value="F:serine-type D-Ala-D-Ala carboxypeptidase activity"/>
    <property type="evidence" value="ECO:0007669"/>
    <property type="project" value="UniProtKB-EC"/>
</dbReference>
<feature type="region of interest" description="Disordered" evidence="15">
    <location>
        <begin position="1"/>
        <end position="37"/>
    </location>
</feature>
<feature type="active site" description="Acyl-ester intermediate" evidence="12">
    <location>
        <position position="277"/>
    </location>
</feature>
<keyword evidence="16" id="KW-1133">Transmembrane helix</keyword>
<keyword evidence="20" id="KW-1185">Reference proteome</keyword>
<dbReference type="EC" id="3.4.16.4" evidence="3"/>
<dbReference type="PRINTS" id="PR00725">
    <property type="entry name" value="DADACBPTASE1"/>
</dbReference>
<evidence type="ECO:0000256" key="1">
    <source>
        <dbReference type="ARBA" id="ARBA00004752"/>
    </source>
</evidence>
<evidence type="ECO:0000313" key="20">
    <source>
        <dbReference type="Proteomes" id="UP000573327"/>
    </source>
</evidence>
<dbReference type="PANTHER" id="PTHR21581:SF33">
    <property type="entry name" value="D-ALANYL-D-ALANINE CARBOXYPEPTIDASE DACB"/>
    <property type="match status" value="1"/>
</dbReference>
<evidence type="ECO:0000259" key="17">
    <source>
        <dbReference type="Pfam" id="PF00768"/>
    </source>
</evidence>
<dbReference type="Proteomes" id="UP000573327">
    <property type="component" value="Unassembled WGS sequence"/>
</dbReference>
<dbReference type="SUPFAM" id="SSF56601">
    <property type="entry name" value="beta-lactamase/transpeptidase-like"/>
    <property type="match status" value="1"/>
</dbReference>
<keyword evidence="5" id="KW-0645">Protease</keyword>
<dbReference type="AlphaFoldDB" id="A0A7W7WH37"/>
<accession>A0A7W7WH37</accession>
<comment type="catalytic activity">
    <reaction evidence="11">
        <text>Preferential cleavage: (Ac)2-L-Lys-D-Ala-|-D-Ala. Also transpeptidation of peptidyl-alanyl moieties that are N-acyl substituents of D-alanine.</text>
        <dbReference type="EC" id="3.4.16.4"/>
    </reaction>
</comment>
<feature type="transmembrane region" description="Helical" evidence="16">
    <location>
        <begin position="201"/>
        <end position="221"/>
    </location>
</feature>
<evidence type="ECO:0000256" key="15">
    <source>
        <dbReference type="SAM" id="MobiDB-lite"/>
    </source>
</evidence>
<keyword evidence="7" id="KW-0378">Hydrolase</keyword>
<evidence type="ECO:0000256" key="4">
    <source>
        <dbReference type="ARBA" id="ARBA00022645"/>
    </source>
</evidence>
<dbReference type="RefSeq" id="WP_184915237.1">
    <property type="nucleotide sequence ID" value="NZ_JACHJR010000001.1"/>
</dbReference>
<feature type="domain" description="Peptidase S11 D-Ala-D-Ala carboxypeptidase A C-terminal" evidence="18">
    <location>
        <begin position="503"/>
        <end position="566"/>
    </location>
</feature>
<evidence type="ECO:0000256" key="6">
    <source>
        <dbReference type="ARBA" id="ARBA00022729"/>
    </source>
</evidence>
<dbReference type="Gene3D" id="3.40.710.10">
    <property type="entry name" value="DD-peptidase/beta-lactamase superfamily"/>
    <property type="match status" value="1"/>
</dbReference>
<feature type="binding site" evidence="13">
    <location>
        <position position="441"/>
    </location>
    <ligand>
        <name>substrate</name>
    </ligand>
</feature>
<dbReference type="GO" id="GO:0006508">
    <property type="term" value="P:proteolysis"/>
    <property type="evidence" value="ECO:0007669"/>
    <property type="project" value="UniProtKB-KW"/>
</dbReference>
<evidence type="ECO:0000256" key="14">
    <source>
        <dbReference type="RuleBase" id="RU004016"/>
    </source>
</evidence>
<keyword evidence="9" id="KW-0573">Peptidoglycan synthesis</keyword>
<comment type="similarity">
    <text evidence="2 14">Belongs to the peptidase S11 family.</text>
</comment>
<evidence type="ECO:0000256" key="2">
    <source>
        <dbReference type="ARBA" id="ARBA00007164"/>
    </source>
</evidence>
<dbReference type="InterPro" id="IPR012907">
    <property type="entry name" value="Peptidase_S11_C"/>
</dbReference>
<keyword evidence="8" id="KW-0133">Cell shape</keyword>
<comment type="pathway">
    <text evidence="1">Cell wall biogenesis; peptidoglycan biosynthesis.</text>
</comment>
<name>A0A7W7WH37_9ACTN</name>
<feature type="compositionally biased region" description="Basic and acidic residues" evidence="15">
    <location>
        <begin position="1"/>
        <end position="12"/>
    </location>
</feature>
<evidence type="ECO:0000256" key="7">
    <source>
        <dbReference type="ARBA" id="ARBA00022801"/>
    </source>
</evidence>
<keyword evidence="6" id="KW-0732">Signal</keyword>
<organism evidence="19 20">
    <name type="scientific">Kitasatospora gansuensis</name>
    <dbReference type="NCBI Taxonomy" id="258050"/>
    <lineage>
        <taxon>Bacteria</taxon>
        <taxon>Bacillati</taxon>
        <taxon>Actinomycetota</taxon>
        <taxon>Actinomycetes</taxon>
        <taxon>Kitasatosporales</taxon>
        <taxon>Streptomycetaceae</taxon>
        <taxon>Kitasatospora</taxon>
    </lineage>
</organism>
<evidence type="ECO:0000313" key="19">
    <source>
        <dbReference type="EMBL" id="MBB4947367.1"/>
    </source>
</evidence>